<gene>
    <name evidence="2" type="ORF">QBC34DRAFT_298591</name>
</gene>
<evidence type="ECO:0000313" key="2">
    <source>
        <dbReference type="EMBL" id="KAK4449684.1"/>
    </source>
</evidence>
<keyword evidence="3" id="KW-1185">Reference proteome</keyword>
<evidence type="ECO:0000256" key="1">
    <source>
        <dbReference type="SAM" id="MobiDB-lite"/>
    </source>
</evidence>
<protein>
    <submittedName>
        <fullName evidence="2">Uncharacterized protein</fullName>
    </submittedName>
</protein>
<feature type="region of interest" description="Disordered" evidence="1">
    <location>
        <begin position="1"/>
        <end position="31"/>
    </location>
</feature>
<reference evidence="2" key="1">
    <citation type="journal article" date="2023" name="Mol. Phylogenet. Evol.">
        <title>Genome-scale phylogeny and comparative genomics of the fungal order Sordariales.</title>
        <authorList>
            <person name="Hensen N."/>
            <person name="Bonometti L."/>
            <person name="Westerberg I."/>
            <person name="Brannstrom I.O."/>
            <person name="Guillou S."/>
            <person name="Cros-Aarteil S."/>
            <person name="Calhoun S."/>
            <person name="Haridas S."/>
            <person name="Kuo A."/>
            <person name="Mondo S."/>
            <person name="Pangilinan J."/>
            <person name="Riley R."/>
            <person name="LaButti K."/>
            <person name="Andreopoulos B."/>
            <person name="Lipzen A."/>
            <person name="Chen C."/>
            <person name="Yan M."/>
            <person name="Daum C."/>
            <person name="Ng V."/>
            <person name="Clum A."/>
            <person name="Steindorff A."/>
            <person name="Ohm R.A."/>
            <person name="Martin F."/>
            <person name="Silar P."/>
            <person name="Natvig D.O."/>
            <person name="Lalanne C."/>
            <person name="Gautier V."/>
            <person name="Ament-Velasquez S.L."/>
            <person name="Kruys A."/>
            <person name="Hutchinson M.I."/>
            <person name="Powell A.J."/>
            <person name="Barry K."/>
            <person name="Miller A.N."/>
            <person name="Grigoriev I.V."/>
            <person name="Debuchy R."/>
            <person name="Gladieux P."/>
            <person name="Hiltunen Thoren M."/>
            <person name="Johannesson H."/>
        </authorList>
    </citation>
    <scope>NUCLEOTIDE SEQUENCE</scope>
    <source>
        <strain evidence="2">PSN243</strain>
    </source>
</reference>
<reference evidence="2" key="2">
    <citation type="submission" date="2023-05" db="EMBL/GenBank/DDBJ databases">
        <authorList>
            <consortium name="Lawrence Berkeley National Laboratory"/>
            <person name="Steindorff A."/>
            <person name="Hensen N."/>
            <person name="Bonometti L."/>
            <person name="Westerberg I."/>
            <person name="Brannstrom I.O."/>
            <person name="Guillou S."/>
            <person name="Cros-Aarteil S."/>
            <person name="Calhoun S."/>
            <person name="Haridas S."/>
            <person name="Kuo A."/>
            <person name="Mondo S."/>
            <person name="Pangilinan J."/>
            <person name="Riley R."/>
            <person name="Labutti K."/>
            <person name="Andreopoulos B."/>
            <person name="Lipzen A."/>
            <person name="Chen C."/>
            <person name="Yanf M."/>
            <person name="Daum C."/>
            <person name="Ng V."/>
            <person name="Clum A."/>
            <person name="Ohm R."/>
            <person name="Martin F."/>
            <person name="Silar P."/>
            <person name="Natvig D."/>
            <person name="Lalanne C."/>
            <person name="Gautier V."/>
            <person name="Ament-Velasquez S.L."/>
            <person name="Kruys A."/>
            <person name="Hutchinson M.I."/>
            <person name="Powell A.J."/>
            <person name="Barry K."/>
            <person name="Miller A.N."/>
            <person name="Grigoriev I.V."/>
            <person name="Debuchy R."/>
            <person name="Gladieux P."/>
            <person name="Thoren M.H."/>
            <person name="Johannesson H."/>
        </authorList>
    </citation>
    <scope>NUCLEOTIDE SEQUENCE</scope>
    <source>
        <strain evidence="2">PSN243</strain>
    </source>
</reference>
<proteinExistence type="predicted"/>
<accession>A0AAV9GNU5</accession>
<organism evidence="2 3">
    <name type="scientific">Podospora aff. communis PSN243</name>
    <dbReference type="NCBI Taxonomy" id="3040156"/>
    <lineage>
        <taxon>Eukaryota</taxon>
        <taxon>Fungi</taxon>
        <taxon>Dikarya</taxon>
        <taxon>Ascomycota</taxon>
        <taxon>Pezizomycotina</taxon>
        <taxon>Sordariomycetes</taxon>
        <taxon>Sordariomycetidae</taxon>
        <taxon>Sordariales</taxon>
        <taxon>Podosporaceae</taxon>
        <taxon>Podospora</taxon>
    </lineage>
</organism>
<evidence type="ECO:0000313" key="3">
    <source>
        <dbReference type="Proteomes" id="UP001321760"/>
    </source>
</evidence>
<dbReference type="EMBL" id="MU865936">
    <property type="protein sequence ID" value="KAK4449684.1"/>
    <property type="molecule type" value="Genomic_DNA"/>
</dbReference>
<sequence>MTQNESDDGPTIVGGEAPAPRTPPKEAESNVFDFSPSTEAAAPDATQTKTNSFSPGVMNAIPAFMQPMVLQSFAEDLLPDWETLGPDAFATRRAWLSRGLALEGQPAKDIRVIDILGDGTRIDRGEAAFAQVNPLLQTPMPEGRGVCRVIIGVPELGKVDREFALRAVNLPGEKVLGAAPDEEFEHSPFRSRVCPSFDLARLRGLWDMEEVAWRPLWLPIPSMRTPTDKPDAPRNPIEGSLRMSGRDIMHFQFTWAVVQTIPLQGDRFL</sequence>
<name>A0AAV9GNU5_9PEZI</name>
<dbReference type="AlphaFoldDB" id="A0AAV9GNU5"/>
<comment type="caution">
    <text evidence="2">The sequence shown here is derived from an EMBL/GenBank/DDBJ whole genome shotgun (WGS) entry which is preliminary data.</text>
</comment>
<dbReference type="Proteomes" id="UP001321760">
    <property type="component" value="Unassembled WGS sequence"/>
</dbReference>